<keyword evidence="1" id="KW-0812">Transmembrane</keyword>
<accession>A0ABY2IMB8</accession>
<keyword evidence="3" id="KW-1185">Reference proteome</keyword>
<organism evidence="2 3">
    <name type="scientific">Cryobacterium glucosi</name>
    <dbReference type="NCBI Taxonomy" id="1259175"/>
    <lineage>
        <taxon>Bacteria</taxon>
        <taxon>Bacillati</taxon>
        <taxon>Actinomycetota</taxon>
        <taxon>Actinomycetes</taxon>
        <taxon>Micrococcales</taxon>
        <taxon>Microbacteriaceae</taxon>
        <taxon>Cryobacterium</taxon>
    </lineage>
</organism>
<dbReference type="RefSeq" id="WP_134561645.1">
    <property type="nucleotide sequence ID" value="NZ_SOFS01000019.1"/>
</dbReference>
<protein>
    <submittedName>
        <fullName evidence="2">Type II secretion system protein</fullName>
    </submittedName>
</protein>
<dbReference type="Proteomes" id="UP000297604">
    <property type="component" value="Unassembled WGS sequence"/>
</dbReference>
<dbReference type="Pfam" id="PF07963">
    <property type="entry name" value="N_methyl"/>
    <property type="match status" value="1"/>
</dbReference>
<dbReference type="InterPro" id="IPR045584">
    <property type="entry name" value="Pilin-like"/>
</dbReference>
<dbReference type="EMBL" id="SOFS01000019">
    <property type="protein sequence ID" value="TFC20574.1"/>
    <property type="molecule type" value="Genomic_DNA"/>
</dbReference>
<evidence type="ECO:0000256" key="1">
    <source>
        <dbReference type="SAM" id="Phobius"/>
    </source>
</evidence>
<evidence type="ECO:0000313" key="3">
    <source>
        <dbReference type="Proteomes" id="UP000297604"/>
    </source>
</evidence>
<dbReference type="InterPro" id="IPR012902">
    <property type="entry name" value="N_methyl_site"/>
</dbReference>
<dbReference type="NCBIfam" id="TIGR02532">
    <property type="entry name" value="IV_pilin_GFxxxE"/>
    <property type="match status" value="1"/>
</dbReference>
<dbReference type="SUPFAM" id="SSF54523">
    <property type="entry name" value="Pili subunits"/>
    <property type="match status" value="1"/>
</dbReference>
<dbReference type="PROSITE" id="PS00409">
    <property type="entry name" value="PROKAR_NTER_METHYL"/>
    <property type="match status" value="1"/>
</dbReference>
<name>A0ABY2IMB8_9MICO</name>
<keyword evidence="1" id="KW-1133">Transmembrane helix</keyword>
<sequence length="456" mass="46725">MKALRDRITAREGRDQGLTLVEILVAMMVFAIIAVSVAYSLTLALALVNDARAREVAANLAAQELDLDRAAADVFTLVDTDKTLIVNQTTFHLHRDVSWITSTGVDANCGSGGGQLQYKRLNVSVTWDGMRAATNPVRSDTVVAPGSKINDPTLGTILVSVLTASGNGSSGVTVTAIPSVPANGAVAITDVPDPTDAQGCSYVLKVVPGNYDVKISRANSVDVNQAATSTTTVGVAAGAAASVAFQYDLPATFTAKYGVNYTSGSTLIPNNLDTTVRSTYGVYTTSATTNALSRVISLHPFTSGYEPIAGKYVPPAGTAPTCLSPDPARWIIPAADGAIGHTPSAVSALPGGAADLPVPMGIAAVTGLSGKYLKAVSQATAPLTGDPGCSVTTTYTFGALGSGNQQIGLPYGSWLLYWGTSTGQTTLVPATSITTLNRGVVGATGVVTFDPRTVVP</sequence>
<gene>
    <name evidence="2" type="ORF">E3O46_10245</name>
</gene>
<keyword evidence="1" id="KW-0472">Membrane</keyword>
<reference evidence="2 3" key="1">
    <citation type="submission" date="2019-03" db="EMBL/GenBank/DDBJ databases">
        <title>Genomics of glacier-inhabiting Cryobacterium strains.</title>
        <authorList>
            <person name="Liu Q."/>
            <person name="Xin Y.-H."/>
        </authorList>
    </citation>
    <scope>NUCLEOTIDE SEQUENCE [LARGE SCALE GENOMIC DNA]</scope>
    <source>
        <strain evidence="2 3">MDB1-5</strain>
    </source>
</reference>
<proteinExistence type="predicted"/>
<comment type="caution">
    <text evidence="2">The sequence shown here is derived from an EMBL/GenBank/DDBJ whole genome shotgun (WGS) entry which is preliminary data.</text>
</comment>
<evidence type="ECO:0000313" key="2">
    <source>
        <dbReference type="EMBL" id="TFC20574.1"/>
    </source>
</evidence>
<feature type="transmembrane region" description="Helical" evidence="1">
    <location>
        <begin position="20"/>
        <end position="48"/>
    </location>
</feature>